<gene>
    <name evidence="2" type="ORF">NCGR_LOCUS10161</name>
</gene>
<organism evidence="2 3">
    <name type="scientific">Miscanthus lutarioriparius</name>
    <dbReference type="NCBI Taxonomy" id="422564"/>
    <lineage>
        <taxon>Eukaryota</taxon>
        <taxon>Viridiplantae</taxon>
        <taxon>Streptophyta</taxon>
        <taxon>Embryophyta</taxon>
        <taxon>Tracheophyta</taxon>
        <taxon>Spermatophyta</taxon>
        <taxon>Magnoliopsida</taxon>
        <taxon>Liliopsida</taxon>
        <taxon>Poales</taxon>
        <taxon>Poaceae</taxon>
        <taxon>PACMAD clade</taxon>
        <taxon>Panicoideae</taxon>
        <taxon>Andropogonodae</taxon>
        <taxon>Andropogoneae</taxon>
        <taxon>Saccharinae</taxon>
        <taxon>Miscanthus</taxon>
    </lineage>
</organism>
<name>A0A811MTL6_9POAL</name>
<comment type="caution">
    <text evidence="2">The sequence shown here is derived from an EMBL/GenBank/DDBJ whole genome shotgun (WGS) entry which is preliminary data.</text>
</comment>
<proteinExistence type="predicted"/>
<sequence>MQEQQILANQEEDNVMVGMAIMPPLQQGVWEEARAKEAAKLWDNYFGKASPTATEVFNNQAGSSMEIQNGGKNKGVIIQELEETETPYKKRNVTRRLTPVVESQFCKMDAEDITDEALLNKKKKTEPVARMVAQKQQNSEDAIGLTGRQVDQADNEDNEN</sequence>
<reference evidence="2" key="1">
    <citation type="submission" date="2020-10" db="EMBL/GenBank/DDBJ databases">
        <authorList>
            <person name="Han B."/>
            <person name="Lu T."/>
            <person name="Zhao Q."/>
            <person name="Huang X."/>
            <person name="Zhao Y."/>
        </authorList>
    </citation>
    <scope>NUCLEOTIDE SEQUENCE</scope>
</reference>
<dbReference type="AlphaFoldDB" id="A0A811MTL6"/>
<dbReference type="Proteomes" id="UP000604825">
    <property type="component" value="Unassembled WGS sequence"/>
</dbReference>
<evidence type="ECO:0000313" key="2">
    <source>
        <dbReference type="EMBL" id="CAD6214876.1"/>
    </source>
</evidence>
<accession>A0A811MTL6</accession>
<evidence type="ECO:0000256" key="1">
    <source>
        <dbReference type="SAM" id="MobiDB-lite"/>
    </source>
</evidence>
<feature type="region of interest" description="Disordered" evidence="1">
    <location>
        <begin position="133"/>
        <end position="160"/>
    </location>
</feature>
<keyword evidence="3" id="KW-1185">Reference proteome</keyword>
<protein>
    <submittedName>
        <fullName evidence="2">Uncharacterized protein</fullName>
    </submittedName>
</protein>
<dbReference type="EMBL" id="CAJGYO010000002">
    <property type="protein sequence ID" value="CAD6214876.1"/>
    <property type="molecule type" value="Genomic_DNA"/>
</dbReference>
<evidence type="ECO:0000313" key="3">
    <source>
        <dbReference type="Proteomes" id="UP000604825"/>
    </source>
</evidence>